<dbReference type="InterPro" id="IPR009057">
    <property type="entry name" value="Homeodomain-like_sf"/>
</dbReference>
<proteinExistence type="predicted"/>
<comment type="caution">
    <text evidence="4">The sequence shown here is derived from an EMBL/GenBank/DDBJ whole genome shotgun (WGS) entry which is preliminary data.</text>
</comment>
<keyword evidence="1 2" id="KW-0238">DNA-binding</keyword>
<dbReference type="EMBL" id="JBCGDC010000033">
    <property type="protein sequence ID" value="MFB6394255.1"/>
    <property type="molecule type" value="Genomic_DNA"/>
</dbReference>
<dbReference type="InterPro" id="IPR050109">
    <property type="entry name" value="HTH-type_TetR-like_transc_reg"/>
</dbReference>
<gene>
    <name evidence="4" type="ORF">AAFH96_14215</name>
</gene>
<evidence type="ECO:0000256" key="1">
    <source>
        <dbReference type="ARBA" id="ARBA00023125"/>
    </source>
</evidence>
<organism evidence="4 5">
    <name type="scientific">Polymorphospora lycopeni</name>
    <dbReference type="NCBI Taxonomy" id="3140240"/>
    <lineage>
        <taxon>Bacteria</taxon>
        <taxon>Bacillati</taxon>
        <taxon>Actinomycetota</taxon>
        <taxon>Actinomycetes</taxon>
        <taxon>Micromonosporales</taxon>
        <taxon>Micromonosporaceae</taxon>
        <taxon>Polymorphospora</taxon>
    </lineage>
</organism>
<sequence length="249" mass="26570">MASPSFQYPLVLIATSIGARLKYRQVLNWRSAIIASTARRRGRPSGSRGAELLGVARELFLEHGFAATTMDTVAAAARISKASLYAQHPSKDALYAAVVVGWAGRGRDAMRPHLDALLAAENLPAALGRFGRTLQAAVLSPGVLRMRRLVAAEADRHPEVAARYVAESWDRNIDALAAALAELADRGSLRVDDPAVAAQQFTWLLLGAALNDHTLRGDVTPPDDLTATADAATATFLARYGPAEVTPRP</sequence>
<dbReference type="SUPFAM" id="SSF46689">
    <property type="entry name" value="Homeodomain-like"/>
    <property type="match status" value="1"/>
</dbReference>
<evidence type="ECO:0000256" key="2">
    <source>
        <dbReference type="PROSITE-ProRule" id="PRU00335"/>
    </source>
</evidence>
<dbReference type="PROSITE" id="PS50977">
    <property type="entry name" value="HTH_TETR_2"/>
    <property type="match status" value="1"/>
</dbReference>
<evidence type="ECO:0000313" key="5">
    <source>
        <dbReference type="Proteomes" id="UP001582793"/>
    </source>
</evidence>
<dbReference type="PANTHER" id="PTHR30055">
    <property type="entry name" value="HTH-TYPE TRANSCRIPTIONAL REGULATOR RUTR"/>
    <property type="match status" value="1"/>
</dbReference>
<dbReference type="SUPFAM" id="SSF48498">
    <property type="entry name" value="Tetracyclin repressor-like, C-terminal domain"/>
    <property type="match status" value="1"/>
</dbReference>
<name>A0ABV5CQH9_9ACTN</name>
<accession>A0ABV5CQH9</accession>
<keyword evidence="5" id="KW-1185">Reference proteome</keyword>
<protein>
    <submittedName>
        <fullName evidence="4">TetR/AcrR family transcriptional regulator</fullName>
    </submittedName>
</protein>
<dbReference type="PRINTS" id="PR00455">
    <property type="entry name" value="HTHTETR"/>
</dbReference>
<evidence type="ECO:0000259" key="3">
    <source>
        <dbReference type="PROSITE" id="PS50977"/>
    </source>
</evidence>
<evidence type="ECO:0000313" key="4">
    <source>
        <dbReference type="EMBL" id="MFB6394255.1"/>
    </source>
</evidence>
<dbReference type="PANTHER" id="PTHR30055:SF146">
    <property type="entry name" value="HTH-TYPE TRANSCRIPTIONAL DUAL REGULATOR CECR"/>
    <property type="match status" value="1"/>
</dbReference>
<dbReference type="InterPro" id="IPR036271">
    <property type="entry name" value="Tet_transcr_reg_TetR-rel_C_sf"/>
</dbReference>
<dbReference type="InterPro" id="IPR039536">
    <property type="entry name" value="TetR_C_Proteobacteria"/>
</dbReference>
<dbReference type="Gene3D" id="1.10.357.10">
    <property type="entry name" value="Tetracycline Repressor, domain 2"/>
    <property type="match status" value="1"/>
</dbReference>
<dbReference type="Pfam" id="PF00440">
    <property type="entry name" value="TetR_N"/>
    <property type="match status" value="1"/>
</dbReference>
<reference evidence="4 5" key="1">
    <citation type="submission" date="2024-04" db="EMBL/GenBank/DDBJ databases">
        <title>Polymorphospora sp. isolated from Baiyangdian Lake in Xiong'an New Area.</title>
        <authorList>
            <person name="Zhang X."/>
            <person name="Liu J."/>
        </authorList>
    </citation>
    <scope>NUCLEOTIDE SEQUENCE [LARGE SCALE GENOMIC DNA]</scope>
    <source>
        <strain evidence="4 5">2-325</strain>
    </source>
</reference>
<feature type="domain" description="HTH tetR-type" evidence="3">
    <location>
        <begin position="46"/>
        <end position="106"/>
    </location>
</feature>
<dbReference type="Pfam" id="PF14246">
    <property type="entry name" value="TetR_C_7"/>
    <property type="match status" value="1"/>
</dbReference>
<dbReference type="InterPro" id="IPR001647">
    <property type="entry name" value="HTH_TetR"/>
</dbReference>
<dbReference type="Proteomes" id="UP001582793">
    <property type="component" value="Unassembled WGS sequence"/>
</dbReference>
<dbReference type="RefSeq" id="WP_375734470.1">
    <property type="nucleotide sequence ID" value="NZ_JBCGDC010000033.1"/>
</dbReference>
<feature type="DNA-binding region" description="H-T-H motif" evidence="2">
    <location>
        <begin position="69"/>
        <end position="88"/>
    </location>
</feature>